<proteinExistence type="predicted"/>
<dbReference type="OrthoDB" id="53716at2"/>
<evidence type="ECO:0000313" key="1">
    <source>
        <dbReference type="EMBL" id="ACO47746.1"/>
    </source>
</evidence>
<sequence length="859" mass="94678">MDAQTLLQEAMHESTTPELLLQLATSLDENVRRTAQRHPNLNKAHWQVLVCAEGDRALLTAQDLDWLARQGPFGVQVAAAHPKTADATLRWLVLAGHTQLVVKHQLHRTERWLLAQAAQDPGLMTFLQAHSSVPWPLRLRARALKHGFGNAPLLSPAPQPGGPSEETMALRAILRQRQETPELSDAQLELLSQSRSLQRLAARHPLLPVPLLEWLDQAEPYGQARETLLMRLEQHDLEPEEFARLARVGDWTIRAALARNVHLPAFLLPFLTQDADWWVRASAAENPNATPEQLAILAGEQEQAVIRENAAGHPHTPAETLLRLAEDGEAAVRLQTARNPSTPPTALALLAGDERYAAREAVAAHPLTPPEVLAALSVDVNERVRLVAQLRVAETTHEGLEAALATRRRNVKLAVASRPEVPAALLQQLARDRHPRVRAQAGLHRSLPDFERDTLLDDRDLSVQRAARAADPDARPAVLAALPRHDARIRQGLSRNPATPAPVLDQLSDDPLEDVRLAVVLNPAAPEGALQRRLPEQPLRPSIRQHPLYTQVQPSLHRLELEEARNLATPEETLDALLDSDAPKVRYHVALHPNASAAAQLRLTQDEHEHVRSGLTQREHLAEDIQQALAADMSVEVRTGLLGRPDISPEAMLRMVGPSASDEALLVAMTKHQAVTAEVLSALAPHPSVDVRARVARHERTPAAVQLHLASDPQESVAQEVLRNPSCGPEALAVLARQPRLRLHVARHARTSPQTLEALAFDRQYAQLLRLERALKKAPPRLQRHALVERWVTWMKVQASGRALKDGNVLAAVIRHPAASRSALQFASRLNNPVIEAAKADRKAMLRAAPSPDLEAPHE</sequence>
<keyword evidence="1" id="KW-0614">Plasmid</keyword>
<protein>
    <recommendedName>
        <fullName evidence="3">Leucine rich repeat variant</fullName>
    </recommendedName>
</protein>
<dbReference type="KEGG" id="ddr:Deide_2p00810"/>
<dbReference type="HOGENOM" id="CLU_332814_0_0_0"/>
<reference evidence="1 2" key="1">
    <citation type="journal article" date="2009" name="PLoS Genet.">
        <title>Alliance of proteomics and genomics to unravel the specificities of Sahara bacterium Deinococcus deserti.</title>
        <authorList>
            <person name="de Groot A."/>
            <person name="Dulermo R."/>
            <person name="Ortet P."/>
            <person name="Blanchard L."/>
            <person name="Guerin P."/>
            <person name="Fernandez B."/>
            <person name="Vacherie B."/>
            <person name="Dossat C."/>
            <person name="Jolivet E."/>
            <person name="Siguier P."/>
            <person name="Chandler M."/>
            <person name="Barakat M."/>
            <person name="Dedieu A."/>
            <person name="Barbe V."/>
            <person name="Heulin T."/>
            <person name="Sommer S."/>
            <person name="Achouak W."/>
            <person name="Armengaud J."/>
        </authorList>
    </citation>
    <scope>NUCLEOTIDE SEQUENCE [LARGE SCALE GENOMIC DNA]</scope>
    <source>
        <strain evidence="2">DSM 17065 / CIP 109153 / LMG 22923 / VCD115</strain>
        <plasmid evidence="2">pDeide2</plasmid>
    </source>
</reference>
<dbReference type="Gene3D" id="1.25.10.10">
    <property type="entry name" value="Leucine-rich Repeat Variant"/>
    <property type="match status" value="4"/>
</dbReference>
<organism evidence="1 2">
    <name type="scientific">Deinococcus deserti (strain DSM 17065 / CIP 109153 / LMG 22923 / VCD115)</name>
    <dbReference type="NCBI Taxonomy" id="546414"/>
    <lineage>
        <taxon>Bacteria</taxon>
        <taxon>Thermotogati</taxon>
        <taxon>Deinococcota</taxon>
        <taxon>Deinococci</taxon>
        <taxon>Deinococcales</taxon>
        <taxon>Deinococcaceae</taxon>
        <taxon>Deinococcus</taxon>
    </lineage>
</organism>
<evidence type="ECO:0008006" key="3">
    <source>
        <dbReference type="Google" id="ProtNLM"/>
    </source>
</evidence>
<dbReference type="InterPro" id="IPR016024">
    <property type="entry name" value="ARM-type_fold"/>
</dbReference>
<evidence type="ECO:0000313" key="2">
    <source>
        <dbReference type="Proteomes" id="UP000002208"/>
    </source>
</evidence>
<dbReference type="AlphaFoldDB" id="C1D2V7"/>
<dbReference type="InterPro" id="IPR011989">
    <property type="entry name" value="ARM-like"/>
</dbReference>
<gene>
    <name evidence="1" type="ordered locus">Deide_2p00810</name>
</gene>
<dbReference type="RefSeq" id="WP_012695217.1">
    <property type="nucleotide sequence ID" value="NC_012529.1"/>
</dbReference>
<name>C1D2V7_DEIDV</name>
<dbReference type="SUPFAM" id="SSF48371">
    <property type="entry name" value="ARM repeat"/>
    <property type="match status" value="2"/>
</dbReference>
<geneLocation type="plasmid" evidence="2">
    <name>pDeide2</name>
</geneLocation>
<dbReference type="Proteomes" id="UP000002208">
    <property type="component" value="Plasmid 2"/>
</dbReference>
<accession>C1D2V7</accession>
<keyword evidence="2" id="KW-1185">Reference proteome</keyword>
<dbReference type="EMBL" id="CP001116">
    <property type="protein sequence ID" value="ACO47746.1"/>
    <property type="molecule type" value="Genomic_DNA"/>
</dbReference>